<accession>A0AAN6IBY0</accession>
<reference evidence="1" key="1">
    <citation type="journal article" date="2022" name="bioRxiv">
        <title>Deciphering the potential niche of two novel black yeast fungi from a biological soil crust based on their genomes, phenotypes, and melanin regulation.</title>
        <authorList>
            <consortium name="DOE Joint Genome Institute"/>
            <person name="Carr E.C."/>
            <person name="Barton Q."/>
            <person name="Grambo S."/>
            <person name="Sullivan M."/>
            <person name="Renfro C.M."/>
            <person name="Kuo A."/>
            <person name="Pangilinan J."/>
            <person name="Lipzen A."/>
            <person name="Keymanesh K."/>
            <person name="Savage E."/>
            <person name="Barry K."/>
            <person name="Grigoriev I.V."/>
            <person name="Riekhof W.R."/>
            <person name="Harris S.S."/>
        </authorList>
    </citation>
    <scope>NUCLEOTIDE SEQUENCE</scope>
    <source>
        <strain evidence="1">JF 03-4F</strain>
    </source>
</reference>
<organism evidence="1 2">
    <name type="scientific">Exophiala viscosa</name>
    <dbReference type="NCBI Taxonomy" id="2486360"/>
    <lineage>
        <taxon>Eukaryota</taxon>
        <taxon>Fungi</taxon>
        <taxon>Dikarya</taxon>
        <taxon>Ascomycota</taxon>
        <taxon>Pezizomycotina</taxon>
        <taxon>Eurotiomycetes</taxon>
        <taxon>Chaetothyriomycetidae</taxon>
        <taxon>Chaetothyriales</taxon>
        <taxon>Herpotrichiellaceae</taxon>
        <taxon>Exophiala</taxon>
    </lineage>
</organism>
<dbReference type="AlphaFoldDB" id="A0AAN6IBY0"/>
<keyword evidence="2" id="KW-1185">Reference proteome</keyword>
<comment type="caution">
    <text evidence="1">The sequence shown here is derived from an EMBL/GenBank/DDBJ whole genome shotgun (WGS) entry which is preliminary data.</text>
</comment>
<evidence type="ECO:0000313" key="1">
    <source>
        <dbReference type="EMBL" id="KAI1611858.1"/>
    </source>
</evidence>
<dbReference type="EMBL" id="MU404355">
    <property type="protein sequence ID" value="KAI1611858.1"/>
    <property type="molecule type" value="Genomic_DNA"/>
</dbReference>
<proteinExistence type="predicted"/>
<evidence type="ECO:0000313" key="2">
    <source>
        <dbReference type="Proteomes" id="UP001203852"/>
    </source>
</evidence>
<gene>
    <name evidence="1" type="ORF">EDD36DRAFT_439643</name>
</gene>
<name>A0AAN6IBY0_9EURO</name>
<protein>
    <submittedName>
        <fullName evidence="1">Uncharacterized protein</fullName>
    </submittedName>
</protein>
<dbReference type="Proteomes" id="UP001203852">
    <property type="component" value="Unassembled WGS sequence"/>
</dbReference>
<sequence>MADSWKEGSGQKYTLPEEWSKWRARFSGEDMYPIPETPTNMVQCQTLVFEMVGAINEWDKFIDERDTHLLQLDEYLQKHAPDTYDQWRVCMAKSNTLMKSTMREVKRVTRLFQKYSISLPLSMEMAKDPRHKNQKEYYNQHQTYSVDSVGEYLWSIKDDQDKIKGDAEKVDKSIHCLAECYRKYGSQHQAWCSEIDRPISDSPQCREMPKVRECFLNLGRLMFSDLTRGEKVWPFNFIDYQVPLLYPAIYFFEHPGADD</sequence>